<feature type="region of interest" description="Disordered" evidence="1">
    <location>
        <begin position="798"/>
        <end position="826"/>
    </location>
</feature>
<accession>A0A1H5XHV7</accession>
<gene>
    <name evidence="3" type="ORF">SAMN04488045_1875</name>
</gene>
<keyword evidence="2" id="KW-0472">Membrane</keyword>
<evidence type="ECO:0000256" key="1">
    <source>
        <dbReference type="SAM" id="MobiDB-lite"/>
    </source>
</evidence>
<feature type="region of interest" description="Disordered" evidence="1">
    <location>
        <begin position="349"/>
        <end position="448"/>
    </location>
</feature>
<feature type="region of interest" description="Disordered" evidence="1">
    <location>
        <begin position="315"/>
        <end position="336"/>
    </location>
</feature>
<evidence type="ECO:0000256" key="2">
    <source>
        <dbReference type="SAM" id="Phobius"/>
    </source>
</evidence>
<protein>
    <recommendedName>
        <fullName evidence="5">Type IV pilus biogenesis protein PilP</fullName>
    </recommendedName>
</protein>
<organism evidence="3 4">
    <name type="scientific">Thalassococcus halodurans</name>
    <dbReference type="NCBI Taxonomy" id="373675"/>
    <lineage>
        <taxon>Bacteria</taxon>
        <taxon>Pseudomonadati</taxon>
        <taxon>Pseudomonadota</taxon>
        <taxon>Alphaproteobacteria</taxon>
        <taxon>Rhodobacterales</taxon>
        <taxon>Roseobacteraceae</taxon>
        <taxon>Thalassococcus</taxon>
    </lineage>
</organism>
<feature type="transmembrane region" description="Helical" evidence="2">
    <location>
        <begin position="473"/>
        <end position="497"/>
    </location>
</feature>
<feature type="compositionally biased region" description="Low complexity" evidence="1">
    <location>
        <begin position="417"/>
        <end position="429"/>
    </location>
</feature>
<keyword evidence="2" id="KW-1133">Transmembrane helix</keyword>
<sequence length="903" mass="95541">MASSERYFVGKPLLYCVLTRSCDSPRTNADGKDTFMKPDFALNLSFDGITLLKRVAGGWAELGTAGFDGDLSAAMDGLREQADATDNNGVAVKLIVPNDQIKYLSIQSDGNVADAQVEAALDGATPYAVDQLDFDWVEKSGQVQIAAVARDTLEEAEVFAVEHGFAPASFVAVPPNGSFNREVFFGQPESWRGAVQTPEKQAIKIVPMPEPTPEPEPLPEREPEIAPEPEVATAPQTEPKAEELAAQTEPEPADPVAEVSAPETIDAVDEAIEEPAAIAAEETGPQVFSSIRTPAQAAPLRVTDGQIPDAAAPKLGAATQSTDTPGAAPKIETKLSAPARITPIPAAISAGTAPPVVPASIDRLDAPTEKKLETTPDAAGESLSKPRPAPVEPAVETPPSKGFFTRRSKSTPPPEVSAPASVAVADTATDIPAAKPSRKDKKQKARIDADERQKMTIFGAREEEVKVGGKPRFLGLMLTTLLLLFLAGVAAWASVFLDDGLVRFFRSEDTQVAALPDVPLTEEAVDLQQDAQPAEEEVIELAALTQPDATLTDLSQDNEELSSALSQPIEMVPLTEEEAEATYAATGIWLRGPAMPALISTRSADDVYAPSIDPNVGQFDAVALPASVAQEPLSFDTPMSPLPAGTVFALDQRGLVIATLEGSLNPDGVRIFSGKPPAVPPIRGANGQILVPSTPDTGDTAAEGTQEAALEPLTETLRRLQGLSPVRPNARPTDLIEQNERANNAGRTLSELAKLRPMARPNSPQQDAEDDITATAQAVVASLHPMPRPRDIASIVSKSQRTEPEPQQVASVAPKTVKPVAPSSGSVAKDATVKNALNLRKINLIGVYGQPSDRRALVRLSNGEYKKVKVGDRIDGGRVSAIGENQLRYTKGGRNITLQMPKG</sequence>
<keyword evidence="2" id="KW-0812">Transmembrane</keyword>
<keyword evidence="4" id="KW-1185">Reference proteome</keyword>
<dbReference type="EMBL" id="FNUZ01000002">
    <property type="protein sequence ID" value="SEG10826.1"/>
    <property type="molecule type" value="Genomic_DNA"/>
</dbReference>
<evidence type="ECO:0000313" key="4">
    <source>
        <dbReference type="Proteomes" id="UP000236752"/>
    </source>
</evidence>
<dbReference type="Proteomes" id="UP000236752">
    <property type="component" value="Unassembled WGS sequence"/>
</dbReference>
<evidence type="ECO:0008006" key="5">
    <source>
        <dbReference type="Google" id="ProtNLM"/>
    </source>
</evidence>
<reference evidence="3 4" key="1">
    <citation type="submission" date="2016-10" db="EMBL/GenBank/DDBJ databases">
        <authorList>
            <person name="de Groot N.N."/>
        </authorList>
    </citation>
    <scope>NUCLEOTIDE SEQUENCE [LARGE SCALE GENOMIC DNA]</scope>
    <source>
        <strain evidence="3 4">DSM 26915</strain>
    </source>
</reference>
<feature type="region of interest" description="Disordered" evidence="1">
    <location>
        <begin position="205"/>
        <end position="259"/>
    </location>
</feature>
<name>A0A1H5XHV7_9RHOB</name>
<feature type="compositionally biased region" description="Basic and acidic residues" evidence="1">
    <location>
        <begin position="362"/>
        <end position="374"/>
    </location>
</feature>
<proteinExistence type="predicted"/>
<evidence type="ECO:0000313" key="3">
    <source>
        <dbReference type="EMBL" id="SEG10826.1"/>
    </source>
</evidence>
<dbReference type="AlphaFoldDB" id="A0A1H5XHV7"/>